<accession>A0ACC1T2H5</accession>
<proteinExistence type="predicted"/>
<keyword evidence="2" id="KW-1185">Reference proteome</keyword>
<evidence type="ECO:0000313" key="1">
    <source>
        <dbReference type="EMBL" id="KAJ3551826.1"/>
    </source>
</evidence>
<sequence length="619" mass="69623">MTTQNGLSDPLQLARHDLANELDSRIEELARLRRECERVQSEVCDLKTKKNRTVPISRLPAEVLSAVFVKYVADCWNEYILPSAYIPPIDLTLSTGTPYAWLAILGVCRDWRRVAFLTHAIWTSVVPLRCACVKFMLAHAGQLPLAIRLYCPSRPRSASETRRTYHTVLQHLPRVHTVQLKIADDVLSQLIIMERRNPGVSALTIEELSIDAQDYRKDTLPTLPIFSTSEMPQLHSLDLRCASLPLLDTLVRPTLTSLTFTMKFMIPSGQFTGILERLPLLQHLTLYVGLPLRFSALLSDDDIGPSSNVQLCHLKTLTLDGCLSQVAGLLDVLMFPQDTSVVLWSRENPPMLATYREALSSIASKVVMSDRSSSESVLSASTFRLRSIAIRDGPSEVVLSSAACPWQAEFRDEPRPRLRLGIEEDHEEQLLAETIPYLLEPLDLSDLETMYASFRADHSSWLRMFHARPLPRLENLFLEGNHVANNVLLALSTPRHLSTALSLDTPQDFLMPSLKTLSLKYLILHGDSQKSEEGDFMPRLKELLQDLADSVCKLKKLALIQCFNVQDQDVGALNDIHLEMSIAIQSPWKLDNHVGISQSPSRSDSLDDEDGTNSDDEWF</sequence>
<name>A0ACC1T2H5_9APHY</name>
<reference evidence="1" key="1">
    <citation type="submission" date="2022-07" db="EMBL/GenBank/DDBJ databases">
        <title>Genome Sequence of Phlebia brevispora.</title>
        <authorList>
            <person name="Buettner E."/>
        </authorList>
    </citation>
    <scope>NUCLEOTIDE SEQUENCE</scope>
    <source>
        <strain evidence="1">MPL23</strain>
    </source>
</reference>
<organism evidence="1 2">
    <name type="scientific">Phlebia brevispora</name>
    <dbReference type="NCBI Taxonomy" id="194682"/>
    <lineage>
        <taxon>Eukaryota</taxon>
        <taxon>Fungi</taxon>
        <taxon>Dikarya</taxon>
        <taxon>Basidiomycota</taxon>
        <taxon>Agaricomycotina</taxon>
        <taxon>Agaricomycetes</taxon>
        <taxon>Polyporales</taxon>
        <taxon>Meruliaceae</taxon>
        <taxon>Phlebia</taxon>
    </lineage>
</organism>
<dbReference type="EMBL" id="JANHOG010000746">
    <property type="protein sequence ID" value="KAJ3551826.1"/>
    <property type="molecule type" value="Genomic_DNA"/>
</dbReference>
<dbReference type="Proteomes" id="UP001148662">
    <property type="component" value="Unassembled WGS sequence"/>
</dbReference>
<gene>
    <name evidence="1" type="ORF">NM688_g4487</name>
</gene>
<protein>
    <submittedName>
        <fullName evidence="1">Uncharacterized protein</fullName>
    </submittedName>
</protein>
<evidence type="ECO:0000313" key="2">
    <source>
        <dbReference type="Proteomes" id="UP001148662"/>
    </source>
</evidence>
<comment type="caution">
    <text evidence="1">The sequence shown here is derived from an EMBL/GenBank/DDBJ whole genome shotgun (WGS) entry which is preliminary data.</text>
</comment>